<keyword evidence="2 8" id="KW-0813">Transport</keyword>
<dbReference type="Gene3D" id="2.40.170.20">
    <property type="entry name" value="TonB-dependent receptor, beta-barrel domain"/>
    <property type="match status" value="1"/>
</dbReference>
<keyword evidence="5 9" id="KW-0798">TonB box</keyword>
<dbReference type="Pfam" id="PF07715">
    <property type="entry name" value="Plug"/>
    <property type="match status" value="1"/>
</dbReference>
<reference evidence="13 14" key="1">
    <citation type="submission" date="2018-04" db="EMBL/GenBank/DDBJ databases">
        <title>The genome sequence of Caulobacter sp. 744.</title>
        <authorList>
            <person name="Gao J."/>
            <person name="Sun J."/>
        </authorList>
    </citation>
    <scope>NUCLEOTIDE SEQUENCE [LARGE SCALE GENOMIC DNA]</scope>
    <source>
        <strain evidence="13 14">774</strain>
    </source>
</reference>
<dbReference type="InterPro" id="IPR037066">
    <property type="entry name" value="Plug_dom_sf"/>
</dbReference>
<evidence type="ECO:0000256" key="6">
    <source>
        <dbReference type="ARBA" id="ARBA00023136"/>
    </source>
</evidence>
<dbReference type="OrthoDB" id="5476657at2"/>
<accession>A0A2T9JFT6</accession>
<evidence type="ECO:0000259" key="11">
    <source>
        <dbReference type="Pfam" id="PF00593"/>
    </source>
</evidence>
<dbReference type="InterPro" id="IPR012910">
    <property type="entry name" value="Plug_dom"/>
</dbReference>
<keyword evidence="13" id="KW-0675">Receptor</keyword>
<evidence type="ECO:0000256" key="2">
    <source>
        <dbReference type="ARBA" id="ARBA00022448"/>
    </source>
</evidence>
<dbReference type="AlphaFoldDB" id="A0A2T9JFT6"/>
<proteinExistence type="inferred from homology"/>
<dbReference type="NCBIfam" id="TIGR01782">
    <property type="entry name" value="TonB-Xanth-Caul"/>
    <property type="match status" value="1"/>
</dbReference>
<feature type="signal peptide" evidence="10">
    <location>
        <begin position="1"/>
        <end position="25"/>
    </location>
</feature>
<dbReference type="EMBL" id="QDKQ01000074">
    <property type="protein sequence ID" value="PVM82547.1"/>
    <property type="molecule type" value="Genomic_DNA"/>
</dbReference>
<keyword evidence="3 8" id="KW-1134">Transmembrane beta strand</keyword>
<sequence length="906" mass="99035">MTRQSMLLAAASGLSLLAVSSAAWAQDAAPASDTQVEEVVVTGVRKSLRDALGVKQGSDKVVEAISAKDIGQLPDVTIAESIARLPGVNATRDRGNDSQAVVRGLGARLVLGTINNREVASSEPDRNVRWEVYPSEVVQGVQVYKSQSADLIAGGVAATINIQTIDPLDYRGPSVVLRAGPVYYDGGKDIPNYGQTGYRASGSFVHKFNDDLAMVLGLTSQKQKNGYVSFQGWGWNDSNIRTPVGASDSSGDLNNDGVADATPWGLQLEVKKLEQKRDGVSTGLQWKPTDSFELKFDALYSNIKIREDQDQAVYARNRGNWGNGNQWDYTQAPGASYILVNNAVVAATLPGASLTSILARYTEDKTLFATGLNGKWNKDQWTIVGDLSYSKAERENNWRAVRMDASPVTPFVLSYDVRAGRKPTVTTNQDTLSMAQTSWNGKASDNGGQNDGLEHLNDELVAGALDFTRDLQGTFKSLQFGFRVSDRTKDHSQGQWFVCANPGNLSNIYDPSVQDQWGNCQQSKVVPTNLLSSYTVGGFNVPGVITGDLDAVARSLYGDNAFNYANARDNLAQRWKVNEKVGEAYAKLNFATDSFAGSWLTGNVGVRVVTTKTSSDGYRQDAGADTFTAVTVDNDYTDVLPSANAKFDFGDGKVVRLGLSQVVARPPLDELRASKTLTTWAPYTGAGGNPDLKPFKAVQFDLSGEWYFRPEALVALAYYYKDVDTYIGWTQTPETYNGTTYAVATPVNGGGGYIQGVEATFQTPFFFLPSGLDKFGIYSNYAYVDSDLNEMTPSTKPLSLTGLAKHTATVDLWYSNGPIEARLGYKYHSPMTVIYGWNGSELQTLGTEKTLDFSTSYQVNEMVQVRFQANNLTNRAMRTYRDGDENRLGRYDIYGRRFLMDVTVKF</sequence>
<dbReference type="InterPro" id="IPR010104">
    <property type="entry name" value="TonB_rcpt_bac"/>
</dbReference>
<dbReference type="InterPro" id="IPR039426">
    <property type="entry name" value="TonB-dep_rcpt-like"/>
</dbReference>
<dbReference type="Proteomes" id="UP000245073">
    <property type="component" value="Unassembled WGS sequence"/>
</dbReference>
<keyword evidence="4 8" id="KW-0812">Transmembrane</keyword>
<dbReference type="GO" id="GO:0009279">
    <property type="term" value="C:cell outer membrane"/>
    <property type="evidence" value="ECO:0007669"/>
    <property type="project" value="UniProtKB-SubCell"/>
</dbReference>
<evidence type="ECO:0000256" key="10">
    <source>
        <dbReference type="SAM" id="SignalP"/>
    </source>
</evidence>
<dbReference type="CDD" id="cd01347">
    <property type="entry name" value="ligand_gated_channel"/>
    <property type="match status" value="1"/>
</dbReference>
<evidence type="ECO:0000256" key="5">
    <source>
        <dbReference type="ARBA" id="ARBA00023077"/>
    </source>
</evidence>
<dbReference type="Pfam" id="PF00593">
    <property type="entry name" value="TonB_dep_Rec_b-barrel"/>
    <property type="match status" value="1"/>
</dbReference>
<keyword evidence="7 8" id="KW-0998">Cell outer membrane</keyword>
<gene>
    <name evidence="13" type="ORF">DDF67_22805</name>
</gene>
<evidence type="ECO:0000313" key="14">
    <source>
        <dbReference type="Proteomes" id="UP000245073"/>
    </source>
</evidence>
<dbReference type="PROSITE" id="PS52016">
    <property type="entry name" value="TONB_DEPENDENT_REC_3"/>
    <property type="match status" value="1"/>
</dbReference>
<dbReference type="RefSeq" id="WP_109455078.1">
    <property type="nucleotide sequence ID" value="NZ_QDKQ01000074.1"/>
</dbReference>
<evidence type="ECO:0000256" key="9">
    <source>
        <dbReference type="RuleBase" id="RU003357"/>
    </source>
</evidence>
<dbReference type="Gene3D" id="2.170.130.10">
    <property type="entry name" value="TonB-dependent receptor, plug domain"/>
    <property type="match status" value="1"/>
</dbReference>
<comment type="caution">
    <text evidence="13">The sequence shown here is derived from an EMBL/GenBank/DDBJ whole genome shotgun (WGS) entry which is preliminary data.</text>
</comment>
<name>A0A2T9JFT6_9CAUL</name>
<keyword evidence="6 8" id="KW-0472">Membrane</keyword>
<evidence type="ECO:0000256" key="4">
    <source>
        <dbReference type="ARBA" id="ARBA00022692"/>
    </source>
</evidence>
<evidence type="ECO:0000256" key="7">
    <source>
        <dbReference type="ARBA" id="ARBA00023237"/>
    </source>
</evidence>
<organism evidence="13 14">
    <name type="scientific">Caulobacter endophyticus</name>
    <dbReference type="NCBI Taxonomy" id="2172652"/>
    <lineage>
        <taxon>Bacteria</taxon>
        <taxon>Pseudomonadati</taxon>
        <taxon>Pseudomonadota</taxon>
        <taxon>Alphaproteobacteria</taxon>
        <taxon>Caulobacterales</taxon>
        <taxon>Caulobacteraceae</taxon>
        <taxon>Caulobacter</taxon>
    </lineage>
</organism>
<evidence type="ECO:0000256" key="1">
    <source>
        <dbReference type="ARBA" id="ARBA00004571"/>
    </source>
</evidence>
<dbReference type="InterPro" id="IPR036942">
    <property type="entry name" value="Beta-barrel_TonB_sf"/>
</dbReference>
<evidence type="ECO:0000259" key="12">
    <source>
        <dbReference type="Pfam" id="PF07715"/>
    </source>
</evidence>
<feature type="chain" id="PRO_5015501933" evidence="10">
    <location>
        <begin position="26"/>
        <end position="906"/>
    </location>
</feature>
<dbReference type="PANTHER" id="PTHR40980">
    <property type="entry name" value="PLUG DOMAIN-CONTAINING PROTEIN"/>
    <property type="match status" value="1"/>
</dbReference>
<keyword evidence="14" id="KW-1185">Reference proteome</keyword>
<feature type="domain" description="TonB-dependent receptor-like beta-barrel" evidence="11">
    <location>
        <begin position="429"/>
        <end position="872"/>
    </location>
</feature>
<dbReference type="SUPFAM" id="SSF56935">
    <property type="entry name" value="Porins"/>
    <property type="match status" value="1"/>
</dbReference>
<evidence type="ECO:0000256" key="3">
    <source>
        <dbReference type="ARBA" id="ARBA00022452"/>
    </source>
</evidence>
<evidence type="ECO:0000313" key="13">
    <source>
        <dbReference type="EMBL" id="PVM82547.1"/>
    </source>
</evidence>
<protein>
    <submittedName>
        <fullName evidence="13">TonB-dependent receptor</fullName>
    </submittedName>
</protein>
<feature type="domain" description="TonB-dependent receptor plug" evidence="12">
    <location>
        <begin position="58"/>
        <end position="156"/>
    </location>
</feature>
<dbReference type="InterPro" id="IPR000531">
    <property type="entry name" value="Beta-barrel_TonB"/>
</dbReference>
<evidence type="ECO:0000256" key="8">
    <source>
        <dbReference type="PROSITE-ProRule" id="PRU01360"/>
    </source>
</evidence>
<dbReference type="PANTHER" id="PTHR40980:SF3">
    <property type="entry name" value="TONB-DEPENDENT RECEPTOR-LIKE BETA-BARREL DOMAIN-CONTAINING PROTEIN"/>
    <property type="match status" value="1"/>
</dbReference>
<keyword evidence="10" id="KW-0732">Signal</keyword>
<comment type="subcellular location">
    <subcellularLocation>
        <location evidence="1 8">Cell outer membrane</location>
        <topology evidence="1 8">Multi-pass membrane protein</topology>
    </subcellularLocation>
</comment>
<comment type="similarity">
    <text evidence="8 9">Belongs to the TonB-dependent receptor family.</text>
</comment>